<dbReference type="Gene3D" id="2.60.120.920">
    <property type="match status" value="1"/>
</dbReference>
<dbReference type="OMA" id="ELMTVEY"/>
<dbReference type="SMART" id="SM00589">
    <property type="entry name" value="PRY"/>
    <property type="match status" value="1"/>
</dbReference>
<evidence type="ECO:0000256" key="3">
    <source>
        <dbReference type="ARBA" id="ARBA00022833"/>
    </source>
</evidence>
<keyword evidence="2 4" id="KW-0863">Zinc-finger</keyword>
<reference evidence="10" key="1">
    <citation type="submission" date="2011-10" db="EMBL/GenBank/DDBJ databases">
        <authorList>
            <consortium name="Soft-shell Turtle Genome Consortium"/>
        </authorList>
    </citation>
    <scope>NUCLEOTIDE SEQUENCE [LARGE SCALE GENOMIC DNA]</scope>
    <source>
        <strain evidence="10">Daiwa-1</strain>
    </source>
</reference>
<evidence type="ECO:0008006" key="11">
    <source>
        <dbReference type="Google" id="ProtNLM"/>
    </source>
</evidence>
<dbReference type="SUPFAM" id="SSF57850">
    <property type="entry name" value="RING/U-box"/>
    <property type="match status" value="1"/>
</dbReference>
<evidence type="ECO:0000259" key="8">
    <source>
        <dbReference type="PROSITE" id="PS50188"/>
    </source>
</evidence>
<dbReference type="AlphaFoldDB" id="K7F421"/>
<keyword evidence="3" id="KW-0862">Zinc</keyword>
<dbReference type="Pfam" id="PF00643">
    <property type="entry name" value="zf-B_box"/>
    <property type="match status" value="1"/>
</dbReference>
<dbReference type="InterPro" id="IPR001841">
    <property type="entry name" value="Znf_RING"/>
</dbReference>
<dbReference type="InterPro" id="IPR001870">
    <property type="entry name" value="B30.2/SPRY"/>
</dbReference>
<reference evidence="9" key="4">
    <citation type="submission" date="2025-09" db="UniProtKB">
        <authorList>
            <consortium name="Ensembl"/>
        </authorList>
    </citation>
    <scope>IDENTIFICATION</scope>
</reference>
<dbReference type="SMART" id="SM00336">
    <property type="entry name" value="BBOX"/>
    <property type="match status" value="1"/>
</dbReference>
<dbReference type="SMART" id="SM00184">
    <property type="entry name" value="RING"/>
    <property type="match status" value="1"/>
</dbReference>
<evidence type="ECO:0000256" key="5">
    <source>
        <dbReference type="SAM" id="Coils"/>
    </source>
</evidence>
<dbReference type="SMART" id="SM00449">
    <property type="entry name" value="SPRY"/>
    <property type="match status" value="1"/>
</dbReference>
<dbReference type="EMBL" id="AGCU01008131">
    <property type="status" value="NOT_ANNOTATED_CDS"/>
    <property type="molecule type" value="Genomic_DNA"/>
</dbReference>
<dbReference type="InterPro" id="IPR042784">
    <property type="entry name" value="TRIM10_RING-HC"/>
</dbReference>
<evidence type="ECO:0000313" key="9">
    <source>
        <dbReference type="Ensembl" id="ENSPSIP00000002781.1"/>
    </source>
</evidence>
<keyword evidence="10" id="KW-1185">Reference proteome</keyword>
<dbReference type="EMBL" id="AGCU01008130">
    <property type="status" value="NOT_ANNOTATED_CDS"/>
    <property type="molecule type" value="Genomic_DNA"/>
</dbReference>
<dbReference type="InterPro" id="IPR050143">
    <property type="entry name" value="TRIM/RBCC"/>
</dbReference>
<dbReference type="EMBL" id="AGCU01008128">
    <property type="status" value="NOT_ANNOTATED_CDS"/>
    <property type="molecule type" value="Genomic_DNA"/>
</dbReference>
<name>K7F421_PELSI</name>
<dbReference type="Gene3D" id="3.30.40.10">
    <property type="entry name" value="Zinc/RING finger domain, C3HC4 (zinc finger)"/>
    <property type="match status" value="1"/>
</dbReference>
<dbReference type="InterPro" id="IPR035033">
    <property type="entry name" value="PRY/SPRY_TRIM39"/>
</dbReference>
<protein>
    <recommendedName>
        <fullName evidence="11">Tripartite motif containing 39</fullName>
    </recommendedName>
</protein>
<dbReference type="Gene3D" id="3.30.160.60">
    <property type="entry name" value="Classic Zinc Finger"/>
    <property type="match status" value="1"/>
</dbReference>
<dbReference type="PROSITE" id="PS50188">
    <property type="entry name" value="B302_SPRY"/>
    <property type="match status" value="1"/>
</dbReference>
<dbReference type="FunFam" id="2.60.120.920:FF:000004">
    <property type="entry name" value="Butyrophilin subfamily 1 member A1"/>
    <property type="match status" value="1"/>
</dbReference>
<evidence type="ECO:0000256" key="4">
    <source>
        <dbReference type="PROSITE-ProRule" id="PRU00024"/>
    </source>
</evidence>
<dbReference type="PROSITE" id="PS00518">
    <property type="entry name" value="ZF_RING_1"/>
    <property type="match status" value="1"/>
</dbReference>
<proteinExistence type="predicted"/>
<dbReference type="HOGENOM" id="CLU_013137_0_3_1"/>
<organism evidence="9 10">
    <name type="scientific">Pelodiscus sinensis</name>
    <name type="common">Chinese softshell turtle</name>
    <name type="synonym">Trionyx sinensis</name>
    <dbReference type="NCBI Taxonomy" id="13735"/>
    <lineage>
        <taxon>Eukaryota</taxon>
        <taxon>Metazoa</taxon>
        <taxon>Chordata</taxon>
        <taxon>Craniata</taxon>
        <taxon>Vertebrata</taxon>
        <taxon>Euteleostomi</taxon>
        <taxon>Archelosauria</taxon>
        <taxon>Testudinata</taxon>
        <taxon>Testudines</taxon>
        <taxon>Cryptodira</taxon>
        <taxon>Trionychia</taxon>
        <taxon>Trionychidae</taxon>
        <taxon>Pelodiscus</taxon>
    </lineage>
</organism>
<dbReference type="EMBL" id="AGCU01008127">
    <property type="status" value="NOT_ANNOTATED_CDS"/>
    <property type="molecule type" value="Genomic_DNA"/>
</dbReference>
<dbReference type="Pfam" id="PF15227">
    <property type="entry name" value="zf-C3HC4_4"/>
    <property type="match status" value="1"/>
</dbReference>
<dbReference type="InterPro" id="IPR003877">
    <property type="entry name" value="SPRY_dom"/>
</dbReference>
<dbReference type="InterPro" id="IPR000315">
    <property type="entry name" value="Znf_B-box"/>
</dbReference>
<evidence type="ECO:0000256" key="2">
    <source>
        <dbReference type="ARBA" id="ARBA00022771"/>
    </source>
</evidence>
<dbReference type="InterPro" id="IPR003879">
    <property type="entry name" value="Butyrophylin_SPRY"/>
</dbReference>
<dbReference type="SUPFAM" id="SSF49899">
    <property type="entry name" value="Concanavalin A-like lectins/glucanases"/>
    <property type="match status" value="1"/>
</dbReference>
<dbReference type="Pfam" id="PF00622">
    <property type="entry name" value="SPRY"/>
    <property type="match status" value="1"/>
</dbReference>
<feature type="domain" description="B30.2/SPRY" evidence="8">
    <location>
        <begin position="283"/>
        <end position="479"/>
    </location>
</feature>
<dbReference type="GO" id="GO:0008270">
    <property type="term" value="F:zinc ion binding"/>
    <property type="evidence" value="ECO:0007669"/>
    <property type="project" value="UniProtKB-KW"/>
</dbReference>
<dbReference type="InterPro" id="IPR013320">
    <property type="entry name" value="ConA-like_dom_sf"/>
</dbReference>
<evidence type="ECO:0000256" key="1">
    <source>
        <dbReference type="ARBA" id="ARBA00022723"/>
    </source>
</evidence>
<keyword evidence="5" id="KW-0175">Coiled coil</keyword>
<evidence type="ECO:0000313" key="10">
    <source>
        <dbReference type="Proteomes" id="UP000007267"/>
    </source>
</evidence>
<dbReference type="Ensembl" id="ENSPSIT00000002792.1">
    <property type="protein sequence ID" value="ENSPSIP00000002781.1"/>
    <property type="gene ID" value="ENSPSIG00000002706.1"/>
</dbReference>
<dbReference type="CDD" id="cd13745">
    <property type="entry name" value="SPRY_PRY_TRIM39"/>
    <property type="match status" value="1"/>
</dbReference>
<evidence type="ECO:0000259" key="7">
    <source>
        <dbReference type="PROSITE" id="PS50119"/>
    </source>
</evidence>
<dbReference type="GeneTree" id="ENSGT00940000154126"/>
<dbReference type="Pfam" id="PF13765">
    <property type="entry name" value="PRY"/>
    <property type="match status" value="1"/>
</dbReference>
<reference evidence="9" key="3">
    <citation type="submission" date="2025-08" db="UniProtKB">
        <authorList>
            <consortium name="Ensembl"/>
        </authorList>
    </citation>
    <scope>IDENTIFICATION</scope>
</reference>
<dbReference type="SUPFAM" id="SSF57845">
    <property type="entry name" value="B-box zinc-binding domain"/>
    <property type="match status" value="1"/>
</dbReference>
<dbReference type="CDD" id="cd19762">
    <property type="entry name" value="Bbox2_TRIM7-like"/>
    <property type="match status" value="1"/>
</dbReference>
<feature type="domain" description="B box-type" evidence="7">
    <location>
        <begin position="100"/>
        <end position="141"/>
    </location>
</feature>
<dbReference type="InterPro" id="IPR006574">
    <property type="entry name" value="PRY"/>
</dbReference>
<dbReference type="PROSITE" id="PS50089">
    <property type="entry name" value="ZF_RING_2"/>
    <property type="match status" value="1"/>
</dbReference>
<dbReference type="InterPro" id="IPR017907">
    <property type="entry name" value="Znf_RING_CS"/>
</dbReference>
<feature type="domain" description="RING-type" evidence="6">
    <location>
        <begin position="25"/>
        <end position="68"/>
    </location>
</feature>
<dbReference type="EMBL" id="AGCU01008129">
    <property type="status" value="NOT_ANNOTATED_CDS"/>
    <property type="molecule type" value="Genomic_DNA"/>
</dbReference>
<sequence length="483" mass="54779">RDTDTHPATMASAATAGDIHDDAMCSMCLGYLTEPVTLACGHNFCRACLTQHREQRGTGTPPTCPQCRAPFWHGEFKLNTQLNNIVQKLQQLGPKPEKGQTEGLCERHQERLKFFCEDDGEAICLECEKSQDHKSHAVVPIKEAVQEYKVKLQEALGPLRKELEEAWMLMSKEEEKIMDWKRKVKQKHETITREFNKLHMLLREEEQLLLQRLEEEERETLQRLQENVSKLSQQSSSLQQLIAEIEGKCQQPVTELLKDVKNTLSRSENVKLQEPETVSTDLKKEYDIFLDMKELLKRFRADVTLDPDTAHPKLILSEDRKRVMLGDTRQTLPDTPERFDLCVFVLGAEGFTGRRRYWEVEVGNKTRWALGVCRESVSRKGPVTLTPEDGYWSMCLTDGEYKACTSSTLTPLSLSTKPGWVGIFLDYEVGEVSFYNATDGSHLCSVSGTFSGMLRPFFSPGRNAGGTNTAPLTICPAPAQSWS</sequence>
<dbReference type="PRINTS" id="PR01407">
    <property type="entry name" value="BUTYPHLNCDUF"/>
</dbReference>
<accession>K7F421</accession>
<dbReference type="InterPro" id="IPR013083">
    <property type="entry name" value="Znf_RING/FYVE/PHD"/>
</dbReference>
<reference evidence="10" key="2">
    <citation type="journal article" date="2013" name="Nat. Genet.">
        <title>The draft genomes of soft-shell turtle and green sea turtle yield insights into the development and evolution of the turtle-specific body plan.</title>
        <authorList>
            <person name="Wang Z."/>
            <person name="Pascual-Anaya J."/>
            <person name="Zadissa A."/>
            <person name="Li W."/>
            <person name="Niimura Y."/>
            <person name="Huang Z."/>
            <person name="Li C."/>
            <person name="White S."/>
            <person name="Xiong Z."/>
            <person name="Fang D."/>
            <person name="Wang B."/>
            <person name="Ming Y."/>
            <person name="Chen Y."/>
            <person name="Zheng Y."/>
            <person name="Kuraku S."/>
            <person name="Pignatelli M."/>
            <person name="Herrero J."/>
            <person name="Beal K."/>
            <person name="Nozawa M."/>
            <person name="Li Q."/>
            <person name="Wang J."/>
            <person name="Zhang H."/>
            <person name="Yu L."/>
            <person name="Shigenobu S."/>
            <person name="Wang J."/>
            <person name="Liu J."/>
            <person name="Flicek P."/>
            <person name="Searle S."/>
            <person name="Wang J."/>
            <person name="Kuratani S."/>
            <person name="Yin Y."/>
            <person name="Aken B."/>
            <person name="Zhang G."/>
            <person name="Irie N."/>
        </authorList>
    </citation>
    <scope>NUCLEOTIDE SEQUENCE [LARGE SCALE GENOMIC DNA]</scope>
    <source>
        <strain evidence="10">Daiwa-1</strain>
    </source>
</reference>
<dbReference type="InterPro" id="IPR043136">
    <property type="entry name" value="B30.2/SPRY_sf"/>
</dbReference>
<keyword evidence="1" id="KW-0479">Metal-binding</keyword>
<dbReference type="Proteomes" id="UP000007267">
    <property type="component" value="Unassembled WGS sequence"/>
</dbReference>
<dbReference type="eggNOG" id="KOG2177">
    <property type="taxonomic scope" value="Eukaryota"/>
</dbReference>
<evidence type="ECO:0000259" key="6">
    <source>
        <dbReference type="PROSITE" id="PS50089"/>
    </source>
</evidence>
<dbReference type="PANTHER" id="PTHR24103">
    <property type="entry name" value="E3 UBIQUITIN-PROTEIN LIGASE TRIM"/>
    <property type="match status" value="1"/>
</dbReference>
<dbReference type="CDD" id="cd16593">
    <property type="entry name" value="RING-HC_TRIM10_C-IV"/>
    <property type="match status" value="1"/>
</dbReference>
<dbReference type="PROSITE" id="PS50119">
    <property type="entry name" value="ZF_BBOX"/>
    <property type="match status" value="1"/>
</dbReference>
<feature type="coiled-coil region" evidence="5">
    <location>
        <begin position="170"/>
        <end position="248"/>
    </location>
</feature>